<evidence type="ECO:0000256" key="3">
    <source>
        <dbReference type="ARBA" id="ARBA00022729"/>
    </source>
</evidence>
<accession>A0A4Q1BKJ1</accession>
<name>A0A4Q1BKJ1_TREME</name>
<dbReference type="InterPro" id="IPR008427">
    <property type="entry name" value="Extracellular_membr_CFEM_dom"/>
</dbReference>
<comment type="subcellular location">
    <subcellularLocation>
        <location evidence="1">Secreted</location>
    </subcellularLocation>
</comment>
<evidence type="ECO:0000256" key="1">
    <source>
        <dbReference type="ARBA" id="ARBA00004613"/>
    </source>
</evidence>
<dbReference type="Proteomes" id="UP000289152">
    <property type="component" value="Unassembled WGS sequence"/>
</dbReference>
<keyword evidence="2" id="KW-0964">Secreted</keyword>
<evidence type="ECO:0000313" key="7">
    <source>
        <dbReference type="EMBL" id="RXK38245.1"/>
    </source>
</evidence>
<feature type="compositionally biased region" description="Polar residues" evidence="5">
    <location>
        <begin position="129"/>
        <end position="140"/>
    </location>
</feature>
<proteinExistence type="predicted"/>
<dbReference type="AlphaFoldDB" id="A0A4Q1BKJ1"/>
<feature type="region of interest" description="Disordered" evidence="5">
    <location>
        <begin position="109"/>
        <end position="186"/>
    </location>
</feature>
<keyword evidence="3" id="KW-0732">Signal</keyword>
<keyword evidence="4" id="KW-1015">Disulfide bond</keyword>
<organism evidence="7 8">
    <name type="scientific">Tremella mesenterica</name>
    <name type="common">Jelly fungus</name>
    <dbReference type="NCBI Taxonomy" id="5217"/>
    <lineage>
        <taxon>Eukaryota</taxon>
        <taxon>Fungi</taxon>
        <taxon>Dikarya</taxon>
        <taxon>Basidiomycota</taxon>
        <taxon>Agaricomycotina</taxon>
        <taxon>Tremellomycetes</taxon>
        <taxon>Tremellales</taxon>
        <taxon>Tremellaceae</taxon>
        <taxon>Tremella</taxon>
    </lineage>
</organism>
<evidence type="ECO:0000256" key="5">
    <source>
        <dbReference type="SAM" id="MobiDB-lite"/>
    </source>
</evidence>
<dbReference type="PROSITE" id="PS52012">
    <property type="entry name" value="CFEM"/>
    <property type="match status" value="1"/>
</dbReference>
<protein>
    <recommendedName>
        <fullName evidence="6">CFEM domain-containing protein</fullName>
    </recommendedName>
</protein>
<evidence type="ECO:0000256" key="4">
    <source>
        <dbReference type="ARBA" id="ARBA00023157"/>
    </source>
</evidence>
<keyword evidence="8" id="KW-1185">Reference proteome</keyword>
<comment type="caution">
    <text evidence="7">The sequence shown here is derived from an EMBL/GenBank/DDBJ whole genome shotgun (WGS) entry which is preliminary data.</text>
</comment>
<dbReference type="Pfam" id="PF05730">
    <property type="entry name" value="CFEM"/>
    <property type="match status" value="1"/>
</dbReference>
<dbReference type="STRING" id="5217.A0A4Q1BKJ1"/>
<feature type="domain" description="CFEM" evidence="6">
    <location>
        <begin position="1"/>
        <end position="115"/>
    </location>
</feature>
<dbReference type="EMBL" id="SDIL01000050">
    <property type="protein sequence ID" value="RXK38245.1"/>
    <property type="molecule type" value="Genomic_DNA"/>
</dbReference>
<evidence type="ECO:0000256" key="2">
    <source>
        <dbReference type="ARBA" id="ARBA00022525"/>
    </source>
</evidence>
<evidence type="ECO:0000259" key="6">
    <source>
        <dbReference type="PROSITE" id="PS52012"/>
    </source>
</evidence>
<gene>
    <name evidence="7" type="ORF">M231_04417</name>
</gene>
<dbReference type="OMA" id="SCTEAND"/>
<feature type="compositionally biased region" description="Low complexity" evidence="5">
    <location>
        <begin position="141"/>
        <end position="182"/>
    </location>
</feature>
<reference evidence="7 8" key="1">
    <citation type="submission" date="2016-06" db="EMBL/GenBank/DDBJ databases">
        <title>Evolution of pathogenesis and genome organization in the Tremellales.</title>
        <authorList>
            <person name="Cuomo C."/>
            <person name="Litvintseva A."/>
            <person name="Heitman J."/>
            <person name="Chen Y."/>
            <person name="Sun S."/>
            <person name="Springer D."/>
            <person name="Dromer F."/>
            <person name="Young S."/>
            <person name="Zeng Q."/>
            <person name="Chapman S."/>
            <person name="Gujja S."/>
            <person name="Saif S."/>
            <person name="Birren B."/>
        </authorList>
    </citation>
    <scope>NUCLEOTIDE SEQUENCE [LARGE SCALE GENOMIC DNA]</scope>
    <source>
        <strain evidence="7 8">ATCC 28783</strain>
    </source>
</reference>
<dbReference type="VEuPathDB" id="FungiDB:TREMEDRAFT_73505"/>
<dbReference type="GO" id="GO:0005576">
    <property type="term" value="C:extracellular region"/>
    <property type="evidence" value="ECO:0007669"/>
    <property type="project" value="UniProtKB-SubCell"/>
</dbReference>
<evidence type="ECO:0000313" key="8">
    <source>
        <dbReference type="Proteomes" id="UP000289152"/>
    </source>
</evidence>
<sequence>MLAFLILPLVSATVGRFLFIRQDQPPTCSDGCLAGLEKTTTCNPNNNLTCLCIEPVATGYLVSCLDASCNSADRTEAQSYFSELCQAGGFLPSGFPSVLPSLSSTSSAPAASSVSGSSTDSGSTVESSVPSYSPSGTGVESGSSAPASSGDTSSTSTTTISGNDTPSSVTSSTSISPSLTSTNPAIITPTTLSHTSLSTTSHSFSSSSHSSVPAAGATAGSASQVLSKGLFPFGALSAIMLIL</sequence>
<dbReference type="InParanoid" id="A0A4Q1BKJ1"/>
<feature type="compositionally biased region" description="Low complexity" evidence="5">
    <location>
        <begin position="109"/>
        <end position="128"/>
    </location>
</feature>